<dbReference type="AlphaFoldDB" id="A0AAN9M9I9"/>
<proteinExistence type="predicted"/>
<comment type="caution">
    <text evidence="1">The sequence shown here is derived from an EMBL/GenBank/DDBJ whole genome shotgun (WGS) entry which is preliminary data.</text>
</comment>
<accession>A0AAN9M9I9</accession>
<reference evidence="1 2" key="1">
    <citation type="submission" date="2024-01" db="EMBL/GenBank/DDBJ databases">
        <title>The genomes of 5 underutilized Papilionoideae crops provide insights into root nodulation and disease resistanc.</title>
        <authorList>
            <person name="Jiang F."/>
        </authorList>
    </citation>
    <scope>NUCLEOTIDE SEQUENCE [LARGE SCALE GENOMIC DNA]</scope>
    <source>
        <strain evidence="1">LVBAO_FW01</strain>
        <tissue evidence="1">Leaves</tissue>
    </source>
</reference>
<evidence type="ECO:0000313" key="2">
    <source>
        <dbReference type="Proteomes" id="UP001367508"/>
    </source>
</evidence>
<gene>
    <name evidence="1" type="ORF">VNO77_08731</name>
</gene>
<protein>
    <submittedName>
        <fullName evidence="1">Uncharacterized protein</fullName>
    </submittedName>
</protein>
<dbReference type="EMBL" id="JAYMYQ010000002">
    <property type="protein sequence ID" value="KAK7350294.1"/>
    <property type="molecule type" value="Genomic_DNA"/>
</dbReference>
<name>A0AAN9M9I9_CANGL</name>
<keyword evidence="2" id="KW-1185">Reference proteome</keyword>
<evidence type="ECO:0000313" key="1">
    <source>
        <dbReference type="EMBL" id="KAK7350294.1"/>
    </source>
</evidence>
<sequence>MNSGWWDSKAGLEGPQTFNLIQRSINGFLFDFCYWNVKDELSLGLHNASLHPELVPDLAVAIFSKAENRFRDLLFMTTLTGVDTRTQLQQLSCSRHVLQTGPRLYKFLGIKERYGKDPGFAAKALRDAPEILQKTLSHS</sequence>
<dbReference type="Proteomes" id="UP001367508">
    <property type="component" value="Unassembled WGS sequence"/>
</dbReference>
<organism evidence="1 2">
    <name type="scientific">Canavalia gladiata</name>
    <name type="common">Sword bean</name>
    <name type="synonym">Dolichos gladiatus</name>
    <dbReference type="NCBI Taxonomy" id="3824"/>
    <lineage>
        <taxon>Eukaryota</taxon>
        <taxon>Viridiplantae</taxon>
        <taxon>Streptophyta</taxon>
        <taxon>Embryophyta</taxon>
        <taxon>Tracheophyta</taxon>
        <taxon>Spermatophyta</taxon>
        <taxon>Magnoliopsida</taxon>
        <taxon>eudicotyledons</taxon>
        <taxon>Gunneridae</taxon>
        <taxon>Pentapetalae</taxon>
        <taxon>rosids</taxon>
        <taxon>fabids</taxon>
        <taxon>Fabales</taxon>
        <taxon>Fabaceae</taxon>
        <taxon>Papilionoideae</taxon>
        <taxon>50 kb inversion clade</taxon>
        <taxon>NPAAA clade</taxon>
        <taxon>indigoferoid/millettioid clade</taxon>
        <taxon>Phaseoleae</taxon>
        <taxon>Canavalia</taxon>
    </lineage>
</organism>